<comment type="caution">
    <text evidence="4">The sequence shown here is derived from an EMBL/GenBank/DDBJ whole genome shotgun (WGS) entry which is preliminary data.</text>
</comment>
<name>A0ABQ9XN92_9EUKA</name>
<keyword evidence="2" id="KW-1133">Transmembrane helix</keyword>
<evidence type="ECO:0000313" key="5">
    <source>
        <dbReference type="Proteomes" id="UP001281761"/>
    </source>
</evidence>
<reference evidence="4 5" key="1">
    <citation type="journal article" date="2022" name="bioRxiv">
        <title>Genomics of Preaxostyla Flagellates Illuminates Evolutionary Transitions and the Path Towards Mitochondrial Loss.</title>
        <authorList>
            <person name="Novak L.V.F."/>
            <person name="Treitli S.C."/>
            <person name="Pyrih J."/>
            <person name="Halakuc P."/>
            <person name="Pipaliya S.V."/>
            <person name="Vacek V."/>
            <person name="Brzon O."/>
            <person name="Soukal P."/>
            <person name="Eme L."/>
            <person name="Dacks J.B."/>
            <person name="Karnkowska A."/>
            <person name="Elias M."/>
            <person name="Hampl V."/>
        </authorList>
    </citation>
    <scope>NUCLEOTIDE SEQUENCE [LARGE SCALE GENOMIC DNA]</scope>
    <source>
        <strain evidence="4">NAU3</strain>
        <tissue evidence="4">Gut</tissue>
    </source>
</reference>
<feature type="domain" description="T-SNARE coiled-coil homology" evidence="3">
    <location>
        <begin position="147"/>
        <end position="209"/>
    </location>
</feature>
<gene>
    <name evidence="4" type="ORF">BLNAU_12271</name>
</gene>
<accession>A0ABQ9XN92</accession>
<dbReference type="Proteomes" id="UP001281761">
    <property type="component" value="Unassembled WGS sequence"/>
</dbReference>
<dbReference type="SMART" id="SM00397">
    <property type="entry name" value="t_SNARE"/>
    <property type="match status" value="1"/>
</dbReference>
<sequence>MNRINSLEDWTNEFTESQKLLKVAHRNINERIVAVQSGVPPQQFALQNQKTQQSLRKIKDSINVLSAKISSFVQKHTISVVDAQSYQGLLEELRQSFLIAQRKSEAPILKYHSEISSLMNNQEPAFSEGETELSRQMTTDDLLESNDIIIDQQDSLLDELLSRVRRIREQSQGVSDELDYQDNLIDRISDQTHALTARTEEQTSAMRSMKIKRKEAKKLYIIIIILVIILVLQLSTHNFGMGY</sequence>
<dbReference type="EMBL" id="JARBJD010000099">
    <property type="protein sequence ID" value="KAK2952803.1"/>
    <property type="molecule type" value="Genomic_DNA"/>
</dbReference>
<dbReference type="SUPFAM" id="SSF58038">
    <property type="entry name" value="SNARE fusion complex"/>
    <property type="match status" value="1"/>
</dbReference>
<protein>
    <recommendedName>
        <fullName evidence="3">t-SNARE coiled-coil homology domain-containing protein</fullName>
    </recommendedName>
</protein>
<proteinExistence type="predicted"/>
<evidence type="ECO:0000313" key="4">
    <source>
        <dbReference type="EMBL" id="KAK2952803.1"/>
    </source>
</evidence>
<evidence type="ECO:0000259" key="3">
    <source>
        <dbReference type="PROSITE" id="PS50192"/>
    </source>
</evidence>
<dbReference type="InterPro" id="IPR000727">
    <property type="entry name" value="T_SNARE_dom"/>
</dbReference>
<keyword evidence="2" id="KW-0812">Transmembrane</keyword>
<feature type="coiled-coil region" evidence="1">
    <location>
        <begin position="150"/>
        <end position="177"/>
    </location>
</feature>
<keyword evidence="5" id="KW-1185">Reference proteome</keyword>
<evidence type="ECO:0000256" key="1">
    <source>
        <dbReference type="SAM" id="Coils"/>
    </source>
</evidence>
<feature type="transmembrane region" description="Helical" evidence="2">
    <location>
        <begin position="219"/>
        <end position="236"/>
    </location>
</feature>
<keyword evidence="2" id="KW-0472">Membrane</keyword>
<dbReference type="PROSITE" id="PS50192">
    <property type="entry name" value="T_SNARE"/>
    <property type="match status" value="1"/>
</dbReference>
<organism evidence="4 5">
    <name type="scientific">Blattamonas nauphoetae</name>
    <dbReference type="NCBI Taxonomy" id="2049346"/>
    <lineage>
        <taxon>Eukaryota</taxon>
        <taxon>Metamonada</taxon>
        <taxon>Preaxostyla</taxon>
        <taxon>Oxymonadida</taxon>
        <taxon>Blattamonas</taxon>
    </lineage>
</organism>
<evidence type="ECO:0000256" key="2">
    <source>
        <dbReference type="SAM" id="Phobius"/>
    </source>
</evidence>
<dbReference type="Gene3D" id="1.20.5.110">
    <property type="match status" value="1"/>
</dbReference>
<keyword evidence="1" id="KW-0175">Coiled coil</keyword>